<feature type="transmembrane region" description="Helical" evidence="8">
    <location>
        <begin position="21"/>
        <end position="40"/>
    </location>
</feature>
<sequence length="444" mass="47924">MASEDLKIEIRGQDTYTEGEFELKTAAIILFVAMYVVMIVRPKWRTLAALITGAIFLVTGILPVRSVFNEIDWNVILMIAGTMVVVDYFIESKMPNRIADILLDKADNVMWVTIYMSLFAGVISAFIDNVATVLMVAPVGLAVCRKLKISPVGMLISIAVFSNLQGAATLVGDTTSIMLGAYARMDFTSFFFMKGRPGIFWAVELGALATIPVLMLLFRKQKEPVHADEMTKVSDFVPSFMLLSVVAALITASFIPGKPDITNGLICCCMAGVSILYDLIRTKKTKGLVRALKGIDFSTIYLLIGLFTVIGGIKAVGIIDDVAAAISRIGGSSLFLLYTVVVFGSVAISAFIDNIPYVATMLPVMQGVSTMLGIEPYLLYFGLLTGATLGGNLTPVGASANITVIGILEKNGERVSFSDFARIGVPLTLTAVLAGYLFIWAVWH</sequence>
<accession>A0A6L5X6D3</accession>
<feature type="transmembrane region" description="Helical" evidence="8">
    <location>
        <begin position="300"/>
        <end position="319"/>
    </location>
</feature>
<comment type="subcellular location">
    <subcellularLocation>
        <location evidence="1">Cell membrane</location>
        <topology evidence="1">Multi-pass membrane protein</topology>
    </subcellularLocation>
</comment>
<proteinExistence type="inferred from homology"/>
<dbReference type="GO" id="GO:0005886">
    <property type="term" value="C:plasma membrane"/>
    <property type="evidence" value="ECO:0007669"/>
    <property type="project" value="UniProtKB-SubCell"/>
</dbReference>
<name>A0A6L5X6D3_9FIRM</name>
<dbReference type="EMBL" id="VULZ01000004">
    <property type="protein sequence ID" value="MSS14516.1"/>
    <property type="molecule type" value="Genomic_DNA"/>
</dbReference>
<evidence type="ECO:0000256" key="3">
    <source>
        <dbReference type="ARBA" id="ARBA00022448"/>
    </source>
</evidence>
<dbReference type="InterPro" id="IPR000802">
    <property type="entry name" value="Arsenical_pump_ArsB"/>
</dbReference>
<evidence type="ECO:0000313" key="10">
    <source>
        <dbReference type="EMBL" id="MSS14516.1"/>
    </source>
</evidence>
<dbReference type="InterPro" id="IPR004680">
    <property type="entry name" value="Cit_transptr-like_dom"/>
</dbReference>
<evidence type="ECO:0000259" key="9">
    <source>
        <dbReference type="Pfam" id="PF03600"/>
    </source>
</evidence>
<reference evidence="10 11" key="1">
    <citation type="submission" date="2019-08" db="EMBL/GenBank/DDBJ databases">
        <title>In-depth cultivation of the pig gut microbiome towards novel bacterial diversity and tailored functional studies.</title>
        <authorList>
            <person name="Wylensek D."/>
            <person name="Hitch T.C.A."/>
            <person name="Clavel T."/>
        </authorList>
    </citation>
    <scope>NUCLEOTIDE SEQUENCE [LARGE SCALE GENOMIC DNA]</scope>
    <source>
        <strain evidence="10 11">Oil+RF-744-WCA-WT-11</strain>
    </source>
</reference>
<keyword evidence="6 8" id="KW-1133">Transmembrane helix</keyword>
<dbReference type="PRINTS" id="PR00758">
    <property type="entry name" value="ARSENICPUMP"/>
</dbReference>
<feature type="transmembrane region" description="Helical" evidence="8">
    <location>
        <begin position="110"/>
        <end position="143"/>
    </location>
</feature>
<feature type="transmembrane region" description="Helical" evidence="8">
    <location>
        <begin position="46"/>
        <end position="64"/>
    </location>
</feature>
<evidence type="ECO:0000256" key="5">
    <source>
        <dbReference type="ARBA" id="ARBA00022692"/>
    </source>
</evidence>
<evidence type="ECO:0000256" key="1">
    <source>
        <dbReference type="ARBA" id="ARBA00004651"/>
    </source>
</evidence>
<dbReference type="Proteomes" id="UP000481852">
    <property type="component" value="Unassembled WGS sequence"/>
</dbReference>
<feature type="transmembrane region" description="Helical" evidence="8">
    <location>
        <begin position="155"/>
        <end position="179"/>
    </location>
</feature>
<feature type="transmembrane region" description="Helical" evidence="8">
    <location>
        <begin position="199"/>
        <end position="218"/>
    </location>
</feature>
<evidence type="ECO:0000256" key="6">
    <source>
        <dbReference type="ARBA" id="ARBA00022989"/>
    </source>
</evidence>
<keyword evidence="7 8" id="KW-0472">Membrane</keyword>
<feature type="transmembrane region" description="Helical" evidence="8">
    <location>
        <begin position="71"/>
        <end position="90"/>
    </location>
</feature>
<dbReference type="AlphaFoldDB" id="A0A6L5X6D3"/>
<comment type="caution">
    <text evidence="10">The sequence shown here is derived from an EMBL/GenBank/DDBJ whole genome shotgun (WGS) entry which is preliminary data.</text>
</comment>
<evidence type="ECO:0000256" key="8">
    <source>
        <dbReference type="SAM" id="Phobius"/>
    </source>
</evidence>
<evidence type="ECO:0000256" key="4">
    <source>
        <dbReference type="ARBA" id="ARBA00022475"/>
    </source>
</evidence>
<organism evidence="10 11">
    <name type="scientific">Porcincola intestinalis</name>
    <dbReference type="NCBI Taxonomy" id="2606632"/>
    <lineage>
        <taxon>Bacteria</taxon>
        <taxon>Bacillati</taxon>
        <taxon>Bacillota</taxon>
        <taxon>Clostridia</taxon>
        <taxon>Lachnospirales</taxon>
        <taxon>Lachnospiraceae</taxon>
        <taxon>Porcincola</taxon>
    </lineage>
</organism>
<dbReference type="Pfam" id="PF03600">
    <property type="entry name" value="CitMHS"/>
    <property type="match status" value="1"/>
</dbReference>
<comment type="similarity">
    <text evidence="2">Belongs to the CitM (TC 2.A.11) transporter family.</text>
</comment>
<feature type="domain" description="Citrate transporter-like" evidence="9">
    <location>
        <begin position="35"/>
        <end position="381"/>
    </location>
</feature>
<feature type="transmembrane region" description="Helical" evidence="8">
    <location>
        <begin position="380"/>
        <end position="408"/>
    </location>
</feature>
<dbReference type="InterPro" id="IPR051475">
    <property type="entry name" value="Diverse_Ion_Transporter"/>
</dbReference>
<feature type="transmembrane region" description="Helical" evidence="8">
    <location>
        <begin position="239"/>
        <end position="255"/>
    </location>
</feature>
<keyword evidence="11" id="KW-1185">Reference proteome</keyword>
<evidence type="ECO:0000256" key="2">
    <source>
        <dbReference type="ARBA" id="ARBA00009843"/>
    </source>
</evidence>
<keyword evidence="5 8" id="KW-0812">Transmembrane</keyword>
<evidence type="ECO:0000256" key="7">
    <source>
        <dbReference type="ARBA" id="ARBA00023136"/>
    </source>
</evidence>
<protein>
    <submittedName>
        <fullName evidence="10">Arsenic transporter</fullName>
    </submittedName>
</protein>
<dbReference type="PANTHER" id="PTHR43568:SF1">
    <property type="entry name" value="P PROTEIN"/>
    <property type="match status" value="1"/>
</dbReference>
<dbReference type="GO" id="GO:0015105">
    <property type="term" value="F:arsenite transmembrane transporter activity"/>
    <property type="evidence" value="ECO:0007669"/>
    <property type="project" value="InterPro"/>
</dbReference>
<dbReference type="PANTHER" id="PTHR43568">
    <property type="entry name" value="P PROTEIN"/>
    <property type="match status" value="1"/>
</dbReference>
<evidence type="ECO:0000313" key="11">
    <source>
        <dbReference type="Proteomes" id="UP000481852"/>
    </source>
</evidence>
<keyword evidence="3" id="KW-0813">Transport</keyword>
<keyword evidence="4" id="KW-1003">Cell membrane</keyword>
<feature type="transmembrane region" description="Helical" evidence="8">
    <location>
        <begin position="420"/>
        <end position="443"/>
    </location>
</feature>
<gene>
    <name evidence="10" type="ORF">FYJ35_05575</name>
</gene>
<feature type="transmembrane region" description="Helical" evidence="8">
    <location>
        <begin position="261"/>
        <end position="280"/>
    </location>
</feature>
<feature type="transmembrane region" description="Helical" evidence="8">
    <location>
        <begin position="325"/>
        <end position="348"/>
    </location>
</feature>